<comment type="subcellular location">
    <subcellularLocation>
        <location evidence="1">Cell membrane</location>
        <topology evidence="1">Multi-pass membrane protein</topology>
    </subcellularLocation>
</comment>
<dbReference type="PANTHER" id="PTHR33452:SF1">
    <property type="entry name" value="INNER MEMBRANE PROTEIN YPHA-RELATED"/>
    <property type="match status" value="1"/>
</dbReference>
<dbReference type="RefSeq" id="WP_051486658.1">
    <property type="nucleotide sequence ID" value="NZ_KK069991.1"/>
</dbReference>
<organism evidence="8 9">
    <name type="scientific">Brachybacterium phenoliresistens</name>
    <dbReference type="NCBI Taxonomy" id="396014"/>
    <lineage>
        <taxon>Bacteria</taxon>
        <taxon>Bacillati</taxon>
        <taxon>Actinomycetota</taxon>
        <taxon>Actinomycetes</taxon>
        <taxon>Micrococcales</taxon>
        <taxon>Dermabacteraceae</taxon>
        <taxon>Brachybacterium</taxon>
    </lineage>
</organism>
<keyword evidence="4 7" id="KW-0812">Transmembrane</keyword>
<protein>
    <submittedName>
        <fullName evidence="8">Membrane protein</fullName>
    </submittedName>
</protein>
<keyword evidence="9" id="KW-1185">Reference proteome</keyword>
<dbReference type="PANTHER" id="PTHR33452">
    <property type="entry name" value="OXIDOREDUCTASE CATD-RELATED"/>
    <property type="match status" value="1"/>
</dbReference>
<keyword evidence="5 7" id="KW-1133">Transmembrane helix</keyword>
<dbReference type="OrthoDB" id="1122432at2"/>
<evidence type="ECO:0000256" key="3">
    <source>
        <dbReference type="ARBA" id="ARBA00022475"/>
    </source>
</evidence>
<dbReference type="Pfam" id="PF07681">
    <property type="entry name" value="DoxX"/>
    <property type="match status" value="1"/>
</dbReference>
<evidence type="ECO:0000256" key="5">
    <source>
        <dbReference type="ARBA" id="ARBA00022989"/>
    </source>
</evidence>
<dbReference type="PATRIC" id="fig|396014.3.peg.1448"/>
<dbReference type="HOGENOM" id="CLU_058421_3_2_11"/>
<comment type="similarity">
    <text evidence="2">Belongs to the DoxX family.</text>
</comment>
<evidence type="ECO:0000256" key="6">
    <source>
        <dbReference type="ARBA" id="ARBA00023136"/>
    </source>
</evidence>
<dbReference type="AlphaFoldDB" id="Z9JTA4"/>
<dbReference type="GO" id="GO:0005886">
    <property type="term" value="C:plasma membrane"/>
    <property type="evidence" value="ECO:0007669"/>
    <property type="project" value="UniProtKB-SubCell"/>
</dbReference>
<proteinExistence type="inferred from homology"/>
<dbReference type="Proteomes" id="UP000023067">
    <property type="component" value="Unassembled WGS sequence"/>
</dbReference>
<dbReference type="InterPro" id="IPR032808">
    <property type="entry name" value="DoxX"/>
</dbReference>
<evidence type="ECO:0000256" key="1">
    <source>
        <dbReference type="ARBA" id="ARBA00004651"/>
    </source>
</evidence>
<dbReference type="STRING" id="396014.BF93_15520"/>
<accession>Z9JTA4</accession>
<evidence type="ECO:0000256" key="2">
    <source>
        <dbReference type="ARBA" id="ARBA00006679"/>
    </source>
</evidence>
<evidence type="ECO:0000256" key="4">
    <source>
        <dbReference type="ARBA" id="ARBA00022692"/>
    </source>
</evidence>
<feature type="transmembrane region" description="Helical" evidence="7">
    <location>
        <begin position="12"/>
        <end position="33"/>
    </location>
</feature>
<keyword evidence="3" id="KW-1003">Cell membrane</keyword>
<evidence type="ECO:0000313" key="9">
    <source>
        <dbReference type="Proteomes" id="UP000023067"/>
    </source>
</evidence>
<feature type="transmembrane region" description="Helical" evidence="7">
    <location>
        <begin position="82"/>
        <end position="101"/>
    </location>
</feature>
<sequence length="157" mass="15741">MAPSTPAGRSALSDLGLLLARVALGVIFAAHGYQKVFQFGMPGVAESFSGMGVPFAQVAAPVVAYAELIGGVLLVLGAFTPIVGLVLTVDMLVAALLVHLPQGLFVDQGGWELVGALGAGALALAAVGAGRYSADATVLGRRRSARGRARSSAAAEV</sequence>
<dbReference type="eggNOG" id="COG2259">
    <property type="taxonomic scope" value="Bacteria"/>
</dbReference>
<comment type="caution">
    <text evidence="8">The sequence shown here is derived from an EMBL/GenBank/DDBJ whole genome shotgun (WGS) entry which is preliminary data.</text>
</comment>
<reference evidence="8 9" key="1">
    <citation type="submission" date="2014-02" db="EMBL/GenBank/DDBJ databases">
        <title>Genome sequence of Brachybacterium phenoliresistens strain W13A50.</title>
        <authorList>
            <person name="Wang X."/>
        </authorList>
    </citation>
    <scope>NUCLEOTIDE SEQUENCE [LARGE SCALE GENOMIC DNA]</scope>
    <source>
        <strain evidence="8 9">W13A50</strain>
    </source>
</reference>
<evidence type="ECO:0000313" key="8">
    <source>
        <dbReference type="EMBL" id="EWS81585.1"/>
    </source>
</evidence>
<keyword evidence="6 7" id="KW-0472">Membrane</keyword>
<feature type="transmembrane region" description="Helical" evidence="7">
    <location>
        <begin position="113"/>
        <end position="134"/>
    </location>
</feature>
<dbReference type="InterPro" id="IPR051907">
    <property type="entry name" value="DoxX-like_oxidoreductase"/>
</dbReference>
<feature type="transmembrane region" description="Helical" evidence="7">
    <location>
        <begin position="53"/>
        <end position="75"/>
    </location>
</feature>
<gene>
    <name evidence="8" type="ORF">BF93_15520</name>
</gene>
<name>Z9JTA4_9MICO</name>
<evidence type="ECO:0000256" key="7">
    <source>
        <dbReference type="SAM" id="Phobius"/>
    </source>
</evidence>
<dbReference type="EMBL" id="JDYK01000006">
    <property type="protein sequence ID" value="EWS81585.1"/>
    <property type="molecule type" value="Genomic_DNA"/>
</dbReference>